<evidence type="ECO:0000313" key="1">
    <source>
        <dbReference type="EMBL" id="CCJ30210.1"/>
    </source>
</evidence>
<dbReference type="Proteomes" id="UP000010422">
    <property type="component" value="Unassembled WGS sequence"/>
</dbReference>
<reference evidence="1 2" key="1">
    <citation type="journal article" date="2012" name="MBio">
        <title>De novo assembly of the Pneumocystis jirovecii genome from a single bronchoalveolar lavage fluid specimen from a patient.</title>
        <authorList>
            <person name="Cisse O.H."/>
            <person name="Pagni M."/>
            <person name="Hauser P.M."/>
        </authorList>
    </citation>
    <scope>NUCLEOTIDE SEQUENCE [LARGE SCALE GENOMIC DNA]</scope>
    <source>
        <strain evidence="1 2">SE8</strain>
    </source>
</reference>
<name>L0PEY8_PNEJI</name>
<gene>
    <name evidence="1" type="ORF">PNEJI1_001104</name>
</gene>
<evidence type="ECO:0000313" key="2">
    <source>
        <dbReference type="Proteomes" id="UP000010422"/>
    </source>
</evidence>
<dbReference type="AlphaFoldDB" id="L0PEY8"/>
<protein>
    <recommendedName>
        <fullName evidence="3">Chromatin target of PRMT1 protein C-terminal domain-containing protein</fullName>
    </recommendedName>
</protein>
<organism evidence="2">
    <name type="scientific">Pneumocystis jirovecii</name>
    <name type="common">Human pneumocystis pneumonia agent</name>
    <dbReference type="NCBI Taxonomy" id="42068"/>
    <lineage>
        <taxon>Eukaryota</taxon>
        <taxon>Fungi</taxon>
        <taxon>Dikarya</taxon>
        <taxon>Ascomycota</taxon>
        <taxon>Taphrinomycotina</taxon>
        <taxon>Pneumocystomycetes</taxon>
        <taxon>Pneumocystaceae</taxon>
        <taxon>Pneumocystis</taxon>
    </lineage>
</organism>
<proteinExistence type="predicted"/>
<dbReference type="EMBL" id="CAKM01000241">
    <property type="protein sequence ID" value="CCJ30210.1"/>
    <property type="molecule type" value="Genomic_DNA"/>
</dbReference>
<dbReference type="VEuPathDB" id="FungiDB:PNEJI1_001104"/>
<comment type="caution">
    <text evidence="1">The sequence shown here is derived from an EMBL/GenBank/DDBJ whole genome shotgun (WGS) entry which is preliminary data.</text>
</comment>
<evidence type="ECO:0008006" key="3">
    <source>
        <dbReference type="Google" id="ProtNLM"/>
    </source>
</evidence>
<dbReference type="InParanoid" id="L0PEY8"/>
<dbReference type="STRING" id="1209962.L0PEY8"/>
<accession>L0PEY8</accession>
<sequence>MMLLDKSLDEIIASRSTQMRRAPRRAGRRIVRGRITGRLNGRVGGRAGRVGTRRLRGIVSSTAAAIQAVIDEGSKIIVSNLIEIVLDPKMSLAASSLSQRVTSELPRTRRTGALRRAGRFRSSRPRKTAEELDAEMIDYFGSANQEPAT</sequence>